<dbReference type="HOGENOM" id="CLU_2546904_0_0_1"/>
<dbReference type="Gramene" id="KQL11948">
    <property type="protein sequence ID" value="KQL11948"/>
    <property type="gene ID" value="SETIT_008598mg"/>
</dbReference>
<reference evidence="2" key="2">
    <citation type="submission" date="2018-08" db="UniProtKB">
        <authorList>
            <consortium name="EnsemblPlants"/>
        </authorList>
    </citation>
    <scope>IDENTIFICATION</scope>
    <source>
        <strain evidence="2">Yugu1</strain>
    </source>
</reference>
<evidence type="ECO:0000313" key="3">
    <source>
        <dbReference type="Proteomes" id="UP000004995"/>
    </source>
</evidence>
<dbReference type="InParanoid" id="K3Y313"/>
<dbReference type="EMBL" id="AGNK02002668">
    <property type="status" value="NOT_ANNOTATED_CDS"/>
    <property type="molecule type" value="Genomic_DNA"/>
</dbReference>
<sequence length="83" mass="9304">MSPKAEYECAPTCKRSRLRYESALSIMNSQKQNWRCKLKPATLNGIVDLAQALGLPSSRSINPTSPGLAPCRNRSRTLNRKRD</sequence>
<reference evidence="3" key="1">
    <citation type="journal article" date="2012" name="Nat. Biotechnol.">
        <title>Reference genome sequence of the model plant Setaria.</title>
        <authorList>
            <person name="Bennetzen J.L."/>
            <person name="Schmutz J."/>
            <person name="Wang H."/>
            <person name="Percifield R."/>
            <person name="Hawkins J."/>
            <person name="Pontaroli A.C."/>
            <person name="Estep M."/>
            <person name="Feng L."/>
            <person name="Vaughn J.N."/>
            <person name="Grimwood J."/>
            <person name="Jenkins J."/>
            <person name="Barry K."/>
            <person name="Lindquist E."/>
            <person name="Hellsten U."/>
            <person name="Deshpande S."/>
            <person name="Wang X."/>
            <person name="Wu X."/>
            <person name="Mitros T."/>
            <person name="Triplett J."/>
            <person name="Yang X."/>
            <person name="Ye C.Y."/>
            <person name="Mauro-Herrera M."/>
            <person name="Wang L."/>
            <person name="Li P."/>
            <person name="Sharma M."/>
            <person name="Sharma R."/>
            <person name="Ronald P.C."/>
            <person name="Panaud O."/>
            <person name="Kellogg E.A."/>
            <person name="Brutnell T.P."/>
            <person name="Doust A.N."/>
            <person name="Tuskan G.A."/>
            <person name="Rokhsar D."/>
            <person name="Devos K.M."/>
        </authorList>
    </citation>
    <scope>NUCLEOTIDE SEQUENCE [LARGE SCALE GENOMIC DNA]</scope>
    <source>
        <strain evidence="3">cv. Yugu1</strain>
    </source>
</reference>
<accession>K3Y313</accession>
<evidence type="ECO:0000313" key="2">
    <source>
        <dbReference type="EnsemblPlants" id="KQL11948"/>
    </source>
</evidence>
<evidence type="ECO:0000256" key="1">
    <source>
        <dbReference type="SAM" id="MobiDB-lite"/>
    </source>
</evidence>
<proteinExistence type="predicted"/>
<dbReference type="AlphaFoldDB" id="K3Y313"/>
<name>K3Y313_SETIT</name>
<protein>
    <submittedName>
        <fullName evidence="2">Uncharacterized protein</fullName>
    </submittedName>
</protein>
<feature type="compositionally biased region" description="Basic residues" evidence="1">
    <location>
        <begin position="73"/>
        <end position="83"/>
    </location>
</feature>
<organism evidence="2 3">
    <name type="scientific">Setaria italica</name>
    <name type="common">Foxtail millet</name>
    <name type="synonym">Panicum italicum</name>
    <dbReference type="NCBI Taxonomy" id="4555"/>
    <lineage>
        <taxon>Eukaryota</taxon>
        <taxon>Viridiplantae</taxon>
        <taxon>Streptophyta</taxon>
        <taxon>Embryophyta</taxon>
        <taxon>Tracheophyta</taxon>
        <taxon>Spermatophyta</taxon>
        <taxon>Magnoliopsida</taxon>
        <taxon>Liliopsida</taxon>
        <taxon>Poales</taxon>
        <taxon>Poaceae</taxon>
        <taxon>PACMAD clade</taxon>
        <taxon>Panicoideae</taxon>
        <taxon>Panicodae</taxon>
        <taxon>Paniceae</taxon>
        <taxon>Cenchrinae</taxon>
        <taxon>Setaria</taxon>
    </lineage>
</organism>
<dbReference type="Proteomes" id="UP000004995">
    <property type="component" value="Unassembled WGS sequence"/>
</dbReference>
<feature type="region of interest" description="Disordered" evidence="1">
    <location>
        <begin position="57"/>
        <end position="83"/>
    </location>
</feature>
<dbReference type="EnsemblPlants" id="KQL11948">
    <property type="protein sequence ID" value="KQL11948"/>
    <property type="gene ID" value="SETIT_008598mg"/>
</dbReference>
<keyword evidence="3" id="KW-1185">Reference proteome</keyword>